<comment type="caution">
    <text evidence="2">The sequence shown here is derived from an EMBL/GenBank/DDBJ whole genome shotgun (WGS) entry which is preliminary data.</text>
</comment>
<reference evidence="2" key="1">
    <citation type="submission" date="2020-07" db="EMBL/GenBank/DDBJ databases">
        <authorList>
            <person name="Nieuwenhuis M."/>
            <person name="Van De Peppel L.J.J."/>
        </authorList>
    </citation>
    <scope>NUCLEOTIDE SEQUENCE</scope>
    <source>
        <strain evidence="2">AP01</strain>
        <tissue evidence="2">Mycelium</tissue>
    </source>
</reference>
<accession>A0A9P7GKT7</accession>
<reference evidence="2" key="2">
    <citation type="submission" date="2021-10" db="EMBL/GenBank/DDBJ databases">
        <title>Phylogenomics reveals ancestral predisposition of the termite-cultivated fungus Termitomyces towards a domesticated lifestyle.</title>
        <authorList>
            <person name="Auxier B."/>
            <person name="Grum-Grzhimaylo A."/>
            <person name="Cardenas M.E."/>
            <person name="Lodge J.D."/>
            <person name="Laessoe T."/>
            <person name="Pedersen O."/>
            <person name="Smith M.E."/>
            <person name="Kuyper T.W."/>
            <person name="Franco-Molano E.A."/>
            <person name="Baroni T.J."/>
            <person name="Aanen D.K."/>
        </authorList>
    </citation>
    <scope>NUCLEOTIDE SEQUENCE</scope>
    <source>
        <strain evidence="2">AP01</strain>
        <tissue evidence="2">Mycelium</tissue>
    </source>
</reference>
<feature type="region of interest" description="Disordered" evidence="1">
    <location>
        <begin position="22"/>
        <end position="159"/>
    </location>
</feature>
<name>A0A9P7GKT7_9AGAR</name>
<feature type="compositionally biased region" description="Low complexity" evidence="1">
    <location>
        <begin position="481"/>
        <end position="507"/>
    </location>
</feature>
<gene>
    <name evidence="2" type="ORF">DXG03_000171</name>
</gene>
<proteinExistence type="predicted"/>
<organism evidence="2 3">
    <name type="scientific">Asterophora parasitica</name>
    <dbReference type="NCBI Taxonomy" id="117018"/>
    <lineage>
        <taxon>Eukaryota</taxon>
        <taxon>Fungi</taxon>
        <taxon>Dikarya</taxon>
        <taxon>Basidiomycota</taxon>
        <taxon>Agaricomycotina</taxon>
        <taxon>Agaricomycetes</taxon>
        <taxon>Agaricomycetidae</taxon>
        <taxon>Agaricales</taxon>
        <taxon>Tricholomatineae</taxon>
        <taxon>Lyophyllaceae</taxon>
        <taxon>Asterophora</taxon>
    </lineage>
</organism>
<feature type="region of interest" description="Disordered" evidence="1">
    <location>
        <begin position="371"/>
        <end position="430"/>
    </location>
</feature>
<keyword evidence="3" id="KW-1185">Reference proteome</keyword>
<feature type="region of interest" description="Disordered" evidence="1">
    <location>
        <begin position="566"/>
        <end position="633"/>
    </location>
</feature>
<sequence>MAHSAVVGSPRSRISEIQQVASPTYQAPAVPGKEYVPPHPTALHVQDGGAFNVDPTTHHLDSAGPANAPLSARSRSSGGSNRFVQGFVGSIKKSMRKSGGDHLQPLKGAPSPDTAHSRRTDPPPPAPPASHHGPVHPELTFVANGSPRARSTHTARDTDTLNHDDEATAVGHEVLPVAMVMGSPVYVEPQPAWDYAKMDTPRQSISSFASYLNRVQKFFRDINELPWVSERVTVDYVPGERKGRRQVRVSRAQRPNSWYLENTPHRRELFSDSTSPTSLPAHEVPPSSYYMPPPPPEHQEHTSVMLQPARPLLDRRGNSSTVQDVLFHIDGPDEPTMADVPLARVVPYSWQNVQDPPAPIPPISPNIPAPIVAPLSAPPPEPSHPESPRPALAKPTPSVSSPRRPIDPPGSPKRDTSPSQPTPQVPFRPYGEEFLTGYVPYYDQARTTAQYSDMAVHNRTHATVAHHPSPAAGHHRSESFTTPATHTPSPTTSQASARPSAAAFPSSWDNPELLFTHPPSPTASRASARPSAAAFPSSWDNPEFLFTSDQDWPVGTATPHVAHTIIESSQSGASRSTSPERNRPPRTTAKPHPNLAAFGARSPQTQRHNAGSAVTSPNAQPSPIPSLYADRPPSVAENAHIPASMQYPYPVQTF</sequence>
<dbReference type="OrthoDB" id="3244156at2759"/>
<feature type="compositionally biased region" description="Polar residues" evidence="1">
    <location>
        <begin position="566"/>
        <end position="577"/>
    </location>
</feature>
<feature type="compositionally biased region" description="Low complexity" evidence="1">
    <location>
        <begin position="522"/>
        <end position="538"/>
    </location>
</feature>
<evidence type="ECO:0000313" key="2">
    <source>
        <dbReference type="EMBL" id="KAG5648822.1"/>
    </source>
</evidence>
<protein>
    <submittedName>
        <fullName evidence="2">Uncharacterized protein</fullName>
    </submittedName>
</protein>
<evidence type="ECO:0000313" key="3">
    <source>
        <dbReference type="Proteomes" id="UP000775547"/>
    </source>
</evidence>
<dbReference type="AlphaFoldDB" id="A0A9P7GKT7"/>
<evidence type="ECO:0000256" key="1">
    <source>
        <dbReference type="SAM" id="MobiDB-lite"/>
    </source>
</evidence>
<feature type="compositionally biased region" description="Low complexity" evidence="1">
    <location>
        <begin position="71"/>
        <end position="80"/>
    </location>
</feature>
<dbReference type="Proteomes" id="UP000775547">
    <property type="component" value="Unassembled WGS sequence"/>
</dbReference>
<feature type="region of interest" description="Disordered" evidence="1">
    <location>
        <begin position="465"/>
        <end position="540"/>
    </location>
</feature>
<dbReference type="EMBL" id="JABCKV010000001">
    <property type="protein sequence ID" value="KAG5648822.1"/>
    <property type="molecule type" value="Genomic_DNA"/>
</dbReference>
<feature type="compositionally biased region" description="Polar residues" evidence="1">
    <location>
        <begin position="602"/>
        <end position="621"/>
    </location>
</feature>